<comment type="caution">
    <text evidence="1">The sequence shown here is derived from an EMBL/GenBank/DDBJ whole genome shotgun (WGS) entry which is preliminary data.</text>
</comment>
<gene>
    <name evidence="1" type="ORF">C0187_02545</name>
</gene>
<reference evidence="1 2" key="1">
    <citation type="submission" date="2018-01" db="EMBL/GenBank/DDBJ databases">
        <title>Metagenomic assembled genomes from two thermal pools in the Uzon Caldera, Kamchatka, Russia.</title>
        <authorList>
            <person name="Wilkins L."/>
            <person name="Ettinger C."/>
        </authorList>
    </citation>
    <scope>NUCLEOTIDE SEQUENCE [LARGE SCALE GENOMIC DNA]</scope>
    <source>
        <strain evidence="1">ZAV-05</strain>
    </source>
</reference>
<dbReference type="AlphaFoldDB" id="A0A2J6WNR7"/>
<evidence type="ECO:0000313" key="1">
    <source>
        <dbReference type="EMBL" id="PMP72015.1"/>
    </source>
</evidence>
<protein>
    <recommendedName>
        <fullName evidence="3">PAS fold-4 domain-containing protein</fullName>
    </recommendedName>
</protein>
<evidence type="ECO:0000313" key="2">
    <source>
        <dbReference type="Proteomes" id="UP000242881"/>
    </source>
</evidence>
<name>A0A2J6WNR7_9BACT</name>
<proteinExistence type="predicted"/>
<evidence type="ECO:0008006" key="3">
    <source>
        <dbReference type="Google" id="ProtNLM"/>
    </source>
</evidence>
<accession>A0A2J6WNR7</accession>
<sequence length="195" mass="23494">MLDCFKISKNIIDNLDYFSEIFLLFDFIGYNITLLDKDLNIIYSNWRDLDFVPEKNRIIGEKCYKVLRGLSDICEDCWIDKFNNKYIKDIKFIKKSPVDGKFRDFTIIPIFDRYNIVGYVQIIKVCSEYVEYQKANKEYITLCSKCKKVRDKNEWMSFENYFLRLGLTFSHRLCPDCLKELYPDYSDEIINKRKT</sequence>
<dbReference type="Gene3D" id="3.30.450.20">
    <property type="entry name" value="PAS domain"/>
    <property type="match status" value="1"/>
</dbReference>
<dbReference type="EMBL" id="PNIN01000029">
    <property type="protein sequence ID" value="PMP72015.1"/>
    <property type="molecule type" value="Genomic_DNA"/>
</dbReference>
<organism evidence="1 2">
    <name type="scientific">Calditerrivibrio nitroreducens</name>
    <dbReference type="NCBI Taxonomy" id="477976"/>
    <lineage>
        <taxon>Bacteria</taxon>
        <taxon>Pseudomonadati</taxon>
        <taxon>Deferribacterota</taxon>
        <taxon>Deferribacteres</taxon>
        <taxon>Deferribacterales</taxon>
        <taxon>Calditerrivibrionaceae</taxon>
    </lineage>
</organism>
<dbReference type="Proteomes" id="UP000242881">
    <property type="component" value="Unassembled WGS sequence"/>
</dbReference>